<dbReference type="GeneID" id="29066412"/>
<keyword evidence="1" id="KW-0175">Coiled coil</keyword>
<sequence>MSGFSGYEANKLADAMEKLARISRDRIEVERRKAAALERIAEAMEQRDREPNT</sequence>
<protein>
    <submittedName>
        <fullName evidence="2">Uncharacterized protein</fullName>
    </submittedName>
</protein>
<proteinExistence type="predicted"/>
<evidence type="ECO:0000313" key="3">
    <source>
        <dbReference type="Proteomes" id="UP000204231"/>
    </source>
</evidence>
<evidence type="ECO:0000313" key="2">
    <source>
        <dbReference type="EMBL" id="AON96765.1"/>
    </source>
</evidence>
<dbReference type="Proteomes" id="UP000204231">
    <property type="component" value="Segment"/>
</dbReference>
<feature type="coiled-coil region" evidence="1">
    <location>
        <begin position="12"/>
        <end position="47"/>
    </location>
</feature>
<reference evidence="2 3" key="1">
    <citation type="submission" date="2016-08" db="EMBL/GenBank/DDBJ databases">
        <authorList>
            <person name="Acevedo E."/>
            <person name="Azhar M."/>
            <person name="Golebiewska U.P."/>
            <person name="Grzywna D."/>
            <person name="Guardiola R."/>
            <person name="Jackson O."/>
            <person name="John N."/>
            <person name="Kanavatsas C."/>
            <person name="Khan S."/>
            <person name="Leong J."/>
            <person name="Mansilla E."/>
            <person name="Muladjanov Y."/>
            <person name="Nouel J."/>
            <person name="Oh S."/>
            <person name="Oppedisano M."/>
            <person name="Sajid A."/>
            <person name="Samper M."/>
            <person name="Ugbeva O."/>
            <person name="Delesalle V.A."/>
            <person name="Garlena R.A."/>
            <person name="Russell D.A."/>
            <person name="Pope W.H."/>
            <person name="Jacobs-Sera D."/>
            <person name="Hendrix R.W."/>
            <person name="Hatfull G.F."/>
        </authorList>
    </citation>
    <scope>NUCLEOTIDE SEQUENCE [LARGE SCALE GENOMIC DNA]</scope>
</reference>
<evidence type="ECO:0000256" key="1">
    <source>
        <dbReference type="SAM" id="Coils"/>
    </source>
</evidence>
<gene>
    <name evidence="2" type="ORF">SEA_TONENILI_14</name>
</gene>
<dbReference type="EMBL" id="KX752698">
    <property type="protein sequence ID" value="AON96765.1"/>
    <property type="molecule type" value="Genomic_DNA"/>
</dbReference>
<dbReference type="KEGG" id="vg:29066412"/>
<dbReference type="RefSeq" id="YP_009287878.1">
    <property type="nucleotide sequence ID" value="NC_031080.1"/>
</dbReference>
<name>A0A1C9EGZ8_9CAUD</name>
<accession>A0A1C9EGZ8</accession>
<organism evidence="2 3">
    <name type="scientific">Mycobacterium phage Tonenili</name>
    <dbReference type="NCBI Taxonomy" id="1891703"/>
    <lineage>
        <taxon>Viruses</taxon>
        <taxon>Duplodnaviria</taxon>
        <taxon>Heunggongvirae</taxon>
        <taxon>Uroviricota</taxon>
        <taxon>Caudoviricetes</taxon>
        <taxon>Ceeclamvirinae</taxon>
        <taxon>Bixzunavirus</taxon>
        <taxon>Bixzunavirus tonenili</taxon>
    </lineage>
</organism>
<keyword evidence="3" id="KW-1185">Reference proteome</keyword>